<keyword evidence="1" id="KW-1133">Transmembrane helix</keyword>
<feature type="transmembrane region" description="Helical" evidence="1">
    <location>
        <begin position="89"/>
        <end position="108"/>
    </location>
</feature>
<evidence type="ECO:0008006" key="3">
    <source>
        <dbReference type="Google" id="ProtNLM"/>
    </source>
</evidence>
<keyword evidence="1" id="KW-0472">Membrane</keyword>
<evidence type="ECO:0000313" key="2">
    <source>
        <dbReference type="EMBL" id="MDT8760398.1"/>
    </source>
</evidence>
<dbReference type="EMBL" id="JALMLT010000004">
    <property type="protein sequence ID" value="MDT8760398.1"/>
    <property type="molecule type" value="Genomic_DNA"/>
</dbReference>
<gene>
    <name evidence="2" type="ORF">MZO42_16980</name>
</gene>
<feature type="transmembrane region" description="Helical" evidence="1">
    <location>
        <begin position="120"/>
        <end position="145"/>
    </location>
</feature>
<sequence length="151" mass="15653">MRGKTILVATLAAGSLDLASAIVLTLVAGKPVVRMLQRVASGPLGEWPLANGEAGAAAGVAVHYALMTVMAAVFVLVAARLPRLRERQLLYGAGYGVLLYLIMYWIVVPLRWPSAGAASGGVTGILIPLAVHICLVGVPFAVVAARARRAT</sequence>
<keyword evidence="1" id="KW-0812">Transmembrane</keyword>
<organism evidence="2">
    <name type="scientific">Sphingomonas psychrotolerans</name>
    <dbReference type="NCBI Taxonomy" id="1327635"/>
    <lineage>
        <taxon>Bacteria</taxon>
        <taxon>Pseudomonadati</taxon>
        <taxon>Pseudomonadota</taxon>
        <taxon>Alphaproteobacteria</taxon>
        <taxon>Sphingomonadales</taxon>
        <taxon>Sphingomonadaceae</taxon>
        <taxon>Sphingomonas</taxon>
    </lineage>
</organism>
<name>A0ABU3N7E7_9SPHN</name>
<proteinExistence type="predicted"/>
<comment type="caution">
    <text evidence="2">The sequence shown here is derived from an EMBL/GenBank/DDBJ whole genome shotgun (WGS) entry which is preliminary data.</text>
</comment>
<accession>A0ABU3N7E7</accession>
<reference evidence="2" key="1">
    <citation type="submission" date="2022-04" db="EMBL/GenBank/DDBJ databases">
        <title>Tomato heritable bacteria conferring resistance against bacterial wilt.</title>
        <authorList>
            <person name="Yin J."/>
        </authorList>
    </citation>
    <scope>NUCLEOTIDE SEQUENCE</scope>
    <source>
        <strain evidence="2">Cra20</strain>
    </source>
</reference>
<evidence type="ECO:0000256" key="1">
    <source>
        <dbReference type="SAM" id="Phobius"/>
    </source>
</evidence>
<protein>
    <recommendedName>
        <fullName evidence="3">DUF1440 domain-containing protein</fullName>
    </recommendedName>
</protein>
<feature type="transmembrane region" description="Helical" evidence="1">
    <location>
        <begin position="54"/>
        <end position="77"/>
    </location>
</feature>